<protein>
    <submittedName>
        <fullName evidence="1">Similar to Saccharomyces cerevisiae YDL107W MSS2 Peripherally bound inner membrane protein of the mitochondrial matrix involved in membrane insertion of C-terminus of Cox2p</fullName>
    </submittedName>
</protein>
<accession>A0A0J9X7Z7</accession>
<dbReference type="SUPFAM" id="SSF81901">
    <property type="entry name" value="HCP-like"/>
    <property type="match status" value="1"/>
</dbReference>
<evidence type="ECO:0000313" key="2">
    <source>
        <dbReference type="Proteomes" id="UP000242525"/>
    </source>
</evidence>
<proteinExistence type="predicted"/>
<dbReference type="Proteomes" id="UP000242525">
    <property type="component" value="Unassembled WGS sequence"/>
</dbReference>
<name>A0A0J9X7Z7_GEOCN</name>
<dbReference type="EMBL" id="CCBN010000004">
    <property type="protein sequence ID" value="CDO53298.1"/>
    <property type="molecule type" value="Genomic_DNA"/>
</dbReference>
<sequence>MYKSIVKTWGINQLALRKTLVRHSSQLTGVSVHEVLPKKKVIRQYLYEKKINLSYKKVIQTYEACWNNEDTPLPAGVQAHDVYQLKAILEANRKKTGALSKTALLLESNLIEKAAEMGDNMAITLLCGRTLNDEKASEEDKSYAVKLLDDLCEIQFGPAFKIKGDIAYKHGHISKAEDLYQDCLDANLSQELNSVKIECLRSIGVIRFNNYDLEQAKLYFQLAIAEAEQPSQVMDCHFYLSQILEEDKDRARYHLEQAARFGLKQSFAPLGFLLMNYFNRPDLAVEWFDLGNSIGDFNSIVGLFDVSIKQKKYDVARKAFENIEKLTPDEDTLSHFKKSRRLGLEALQLQNSTFASTDAAPEENPKGRWDF</sequence>
<dbReference type="Gene3D" id="1.25.40.10">
    <property type="entry name" value="Tetratricopeptide repeat domain"/>
    <property type="match status" value="1"/>
</dbReference>
<organism evidence="1 2">
    <name type="scientific">Geotrichum candidum</name>
    <name type="common">Oospora lactis</name>
    <name type="synonym">Dipodascus geotrichum</name>
    <dbReference type="NCBI Taxonomy" id="1173061"/>
    <lineage>
        <taxon>Eukaryota</taxon>
        <taxon>Fungi</taxon>
        <taxon>Dikarya</taxon>
        <taxon>Ascomycota</taxon>
        <taxon>Saccharomycotina</taxon>
        <taxon>Dipodascomycetes</taxon>
        <taxon>Dipodascales</taxon>
        <taxon>Dipodascaceae</taxon>
        <taxon>Geotrichum</taxon>
    </lineage>
</organism>
<dbReference type="STRING" id="1173061.A0A0J9X7Z7"/>
<gene>
    <name evidence="1" type="ORF">BN980_GECA04s07446g</name>
</gene>
<dbReference type="AlphaFoldDB" id="A0A0J9X7Z7"/>
<dbReference type="InterPro" id="IPR011990">
    <property type="entry name" value="TPR-like_helical_dom_sf"/>
</dbReference>
<dbReference type="OrthoDB" id="1658288at2759"/>
<comment type="caution">
    <text evidence="1">The sequence shown here is derived from an EMBL/GenBank/DDBJ whole genome shotgun (WGS) entry which is preliminary data.</text>
</comment>
<keyword evidence="2" id="KW-1185">Reference proteome</keyword>
<evidence type="ECO:0000313" key="1">
    <source>
        <dbReference type="EMBL" id="CDO53298.1"/>
    </source>
</evidence>
<reference evidence="1" key="1">
    <citation type="submission" date="2014-03" db="EMBL/GenBank/DDBJ databases">
        <authorList>
            <person name="Casaregola S."/>
        </authorList>
    </citation>
    <scope>NUCLEOTIDE SEQUENCE [LARGE SCALE GENOMIC DNA]</scope>
    <source>
        <strain evidence="1">CLIB 918</strain>
    </source>
</reference>